<feature type="domain" description="ABC3 transporter permease C-terminal" evidence="9">
    <location>
        <begin position="597"/>
        <end position="711"/>
    </location>
</feature>
<evidence type="ECO:0000256" key="8">
    <source>
        <dbReference type="SAM" id="Phobius"/>
    </source>
</evidence>
<accession>A0ABN2NFZ4</accession>
<feature type="transmembrane region" description="Helical" evidence="8">
    <location>
        <begin position="19"/>
        <end position="39"/>
    </location>
</feature>
<feature type="compositionally biased region" description="Low complexity" evidence="7">
    <location>
        <begin position="529"/>
        <end position="542"/>
    </location>
</feature>
<evidence type="ECO:0000256" key="4">
    <source>
        <dbReference type="ARBA" id="ARBA00022989"/>
    </source>
</evidence>
<evidence type="ECO:0000256" key="6">
    <source>
        <dbReference type="ARBA" id="ARBA00038076"/>
    </source>
</evidence>
<evidence type="ECO:0000256" key="5">
    <source>
        <dbReference type="ARBA" id="ARBA00023136"/>
    </source>
</evidence>
<dbReference type="EMBL" id="BAAAQK010000023">
    <property type="protein sequence ID" value="GAA1867693.1"/>
    <property type="molecule type" value="Genomic_DNA"/>
</dbReference>
<feature type="transmembrane region" description="Helical" evidence="8">
    <location>
        <begin position="639"/>
        <end position="664"/>
    </location>
</feature>
<feature type="transmembrane region" description="Helical" evidence="8">
    <location>
        <begin position="270"/>
        <end position="303"/>
    </location>
</feature>
<keyword evidence="5 8" id="KW-0472">Membrane</keyword>
<dbReference type="PANTHER" id="PTHR30572:SF4">
    <property type="entry name" value="ABC TRANSPORTER PERMEASE YTRF"/>
    <property type="match status" value="1"/>
</dbReference>
<evidence type="ECO:0000313" key="10">
    <source>
        <dbReference type="EMBL" id="GAA1867693.1"/>
    </source>
</evidence>
<feature type="region of interest" description="Disordered" evidence="7">
    <location>
        <begin position="506"/>
        <end position="551"/>
    </location>
</feature>
<dbReference type="InterPro" id="IPR003838">
    <property type="entry name" value="ABC3_permease_C"/>
</dbReference>
<comment type="similarity">
    <text evidence="6">Belongs to the ABC-4 integral membrane protein family.</text>
</comment>
<reference evidence="10 11" key="1">
    <citation type="journal article" date="2019" name="Int. J. Syst. Evol. Microbiol.">
        <title>The Global Catalogue of Microorganisms (GCM) 10K type strain sequencing project: providing services to taxonomists for standard genome sequencing and annotation.</title>
        <authorList>
            <consortium name="The Broad Institute Genomics Platform"/>
            <consortium name="The Broad Institute Genome Sequencing Center for Infectious Disease"/>
            <person name="Wu L."/>
            <person name="Ma J."/>
        </authorList>
    </citation>
    <scope>NUCLEOTIDE SEQUENCE [LARGE SCALE GENOMIC DNA]</scope>
    <source>
        <strain evidence="10 11">JCM 16009</strain>
    </source>
</reference>
<keyword evidence="11" id="KW-1185">Reference proteome</keyword>
<comment type="subcellular location">
    <subcellularLocation>
        <location evidence="1">Cell membrane</location>
        <topology evidence="1">Multi-pass membrane protein</topology>
    </subcellularLocation>
</comment>
<feature type="transmembrane region" description="Helical" evidence="8">
    <location>
        <begin position="364"/>
        <end position="384"/>
    </location>
</feature>
<proteinExistence type="inferred from homology"/>
<evidence type="ECO:0000256" key="3">
    <source>
        <dbReference type="ARBA" id="ARBA00022692"/>
    </source>
</evidence>
<evidence type="ECO:0000256" key="1">
    <source>
        <dbReference type="ARBA" id="ARBA00004651"/>
    </source>
</evidence>
<organism evidence="10 11">
    <name type="scientific">Pseudonocardia ailaonensis</name>
    <dbReference type="NCBI Taxonomy" id="367279"/>
    <lineage>
        <taxon>Bacteria</taxon>
        <taxon>Bacillati</taxon>
        <taxon>Actinomycetota</taxon>
        <taxon>Actinomycetes</taxon>
        <taxon>Pseudonocardiales</taxon>
        <taxon>Pseudonocardiaceae</taxon>
        <taxon>Pseudonocardia</taxon>
    </lineage>
</organism>
<protein>
    <submittedName>
        <fullName evidence="10">ABC transporter permease</fullName>
    </submittedName>
</protein>
<feature type="transmembrane region" description="Helical" evidence="8">
    <location>
        <begin position="592"/>
        <end position="618"/>
    </location>
</feature>
<comment type="caution">
    <text evidence="10">The sequence shown here is derived from an EMBL/GenBank/DDBJ whole genome shotgun (WGS) entry which is preliminary data.</text>
</comment>
<feature type="transmembrane region" description="Helical" evidence="8">
    <location>
        <begin position="449"/>
        <end position="471"/>
    </location>
</feature>
<keyword evidence="2" id="KW-1003">Cell membrane</keyword>
<dbReference type="Pfam" id="PF02687">
    <property type="entry name" value="FtsX"/>
    <property type="match status" value="2"/>
</dbReference>
<evidence type="ECO:0000313" key="11">
    <source>
        <dbReference type="Proteomes" id="UP001500449"/>
    </source>
</evidence>
<name>A0ABN2NFZ4_9PSEU</name>
<feature type="transmembrane region" description="Helical" evidence="8">
    <location>
        <begin position="390"/>
        <end position="418"/>
    </location>
</feature>
<dbReference type="Proteomes" id="UP001500449">
    <property type="component" value="Unassembled WGS sequence"/>
</dbReference>
<feature type="transmembrane region" description="Helical" evidence="8">
    <location>
        <begin position="684"/>
        <end position="704"/>
    </location>
</feature>
<feature type="domain" description="ABC3 transporter permease C-terminal" evidence="9">
    <location>
        <begin position="228"/>
        <end position="343"/>
    </location>
</feature>
<feature type="transmembrane region" description="Helical" evidence="8">
    <location>
        <begin position="222"/>
        <end position="249"/>
    </location>
</feature>
<sequence>MNPATGSLLAETRRTPGRVVLTGLAILIATTFAAGTLLLTDALRTELTRDAVRTPEAAAFVVRGPADLARIRATPGVTDAVEVRSAFLSVRGQGTWSLESDPLTGPLTRLPALAAGRLPTGPGEALLGAATAQRTHLAPGARLTIGERSVTVTGIATLPGEGQNTLVTTPDLLAALGGELDQVDVAGTPDPAALTGPGLTVRTGAAQRTDEAEGASATVTAVLAGVSVFVGLALVAAVVVVASTFRIVLSRRRTQLALLRCVGATRAQVTRAVLAEAAVTGLVAGVGGVALATGLGAVLTAVIPNAPALVIPWAAFAGCVALAVVATLAAAAIPAIAAGRIPPVAALGTAGAADAGPPRKAPRIVLASLFALVAGGGGVLGARIGGDPVVGIALVAVSGLAAFAALIALGPLIVGLLARTLGRLGNLSAAGRMAVANARQVPRRTAATITVLALGVGLTSALLVGIAGVSAEADRSIAEHFPSAVVVQGADAAAAARLAADPTLLVRPGAGRADSPPGQGTNGTTPDQAAPGTTAPDGTAPDRVLVDPAPGTGDQALRVAVDRALGPDTGALVTYTADLRDQVRNALDVSRAVGFGLVGMTLLVAVVGVGVTLALSVAERTRETGLLRAVGLTRGGVRAMVGAEAAFAGAAAAVLGAVIGGGYGLLALAAMDLRTTPPIPWPELAALLVDVVVVAALAAVIPAARAARTPPTAALAEL</sequence>
<feature type="transmembrane region" description="Helical" evidence="8">
    <location>
        <begin position="309"/>
        <end position="333"/>
    </location>
</feature>
<gene>
    <name evidence="10" type="ORF">GCM10009836_55120</name>
</gene>
<dbReference type="PANTHER" id="PTHR30572">
    <property type="entry name" value="MEMBRANE COMPONENT OF TRANSPORTER-RELATED"/>
    <property type="match status" value="1"/>
</dbReference>
<evidence type="ECO:0000256" key="7">
    <source>
        <dbReference type="SAM" id="MobiDB-lite"/>
    </source>
</evidence>
<evidence type="ECO:0000259" key="9">
    <source>
        <dbReference type="Pfam" id="PF02687"/>
    </source>
</evidence>
<feature type="compositionally biased region" description="Polar residues" evidence="7">
    <location>
        <begin position="518"/>
        <end position="527"/>
    </location>
</feature>
<dbReference type="RefSeq" id="WP_344423269.1">
    <property type="nucleotide sequence ID" value="NZ_BAAAQK010000023.1"/>
</dbReference>
<keyword evidence="3 8" id="KW-0812">Transmembrane</keyword>
<dbReference type="InterPro" id="IPR050250">
    <property type="entry name" value="Macrolide_Exporter_MacB"/>
</dbReference>
<evidence type="ECO:0000256" key="2">
    <source>
        <dbReference type="ARBA" id="ARBA00022475"/>
    </source>
</evidence>
<keyword evidence="4 8" id="KW-1133">Transmembrane helix</keyword>